<accession>A0ABR4BLY6</accession>
<gene>
    <name evidence="2" type="ORF">ABVK25_000056</name>
</gene>
<evidence type="ECO:0000313" key="3">
    <source>
        <dbReference type="Proteomes" id="UP001590951"/>
    </source>
</evidence>
<proteinExistence type="predicted"/>
<sequence length="164" mass="18126">MGQCSSCLGLGQGDQGDSENPETSRLLDDNPYRTQYGTHGQNRGRSQDQPNPTEMTAQEREAQDQIGTIMSDDVLDITGTLPRMSNGDTRNTASDLFRAETPNNNEYKPVPADTAQIKQRQRGNYDQSSQDMLYKSVRGTKTGHISSDFYKNKAGWKAAKALMG</sequence>
<organism evidence="2 3">
    <name type="scientific">Lepraria finkii</name>
    <dbReference type="NCBI Taxonomy" id="1340010"/>
    <lineage>
        <taxon>Eukaryota</taxon>
        <taxon>Fungi</taxon>
        <taxon>Dikarya</taxon>
        <taxon>Ascomycota</taxon>
        <taxon>Pezizomycotina</taxon>
        <taxon>Lecanoromycetes</taxon>
        <taxon>OSLEUM clade</taxon>
        <taxon>Lecanoromycetidae</taxon>
        <taxon>Lecanorales</taxon>
        <taxon>Lecanorineae</taxon>
        <taxon>Stereocaulaceae</taxon>
        <taxon>Lepraria</taxon>
    </lineage>
</organism>
<evidence type="ECO:0000313" key="2">
    <source>
        <dbReference type="EMBL" id="KAL2058765.1"/>
    </source>
</evidence>
<dbReference type="EMBL" id="JBHFEH010000001">
    <property type="protein sequence ID" value="KAL2058765.1"/>
    <property type="molecule type" value="Genomic_DNA"/>
</dbReference>
<name>A0ABR4BLY6_9LECA</name>
<comment type="caution">
    <text evidence="2">The sequence shown here is derived from an EMBL/GenBank/DDBJ whole genome shotgun (WGS) entry which is preliminary data.</text>
</comment>
<keyword evidence="3" id="KW-1185">Reference proteome</keyword>
<evidence type="ECO:0000256" key="1">
    <source>
        <dbReference type="SAM" id="MobiDB-lite"/>
    </source>
</evidence>
<feature type="compositionally biased region" description="Polar residues" evidence="1">
    <location>
        <begin position="32"/>
        <end position="56"/>
    </location>
</feature>
<reference evidence="2 3" key="1">
    <citation type="submission" date="2024-09" db="EMBL/GenBank/DDBJ databases">
        <title>Rethinking Asexuality: The Enigmatic Case of Functional Sexual Genes in Lepraria (Stereocaulaceae).</title>
        <authorList>
            <person name="Doellman M."/>
            <person name="Sun Y."/>
            <person name="Barcenas-Pena A."/>
            <person name="Lumbsch H.T."/>
            <person name="Grewe F."/>
        </authorList>
    </citation>
    <scope>NUCLEOTIDE SEQUENCE [LARGE SCALE GENOMIC DNA]</scope>
    <source>
        <strain evidence="2 3">Grewe 0041</strain>
    </source>
</reference>
<feature type="region of interest" description="Disordered" evidence="1">
    <location>
        <begin position="1"/>
        <end position="70"/>
    </location>
</feature>
<dbReference type="Proteomes" id="UP001590951">
    <property type="component" value="Unassembled WGS sequence"/>
</dbReference>
<protein>
    <submittedName>
        <fullName evidence="2">Uncharacterized protein</fullName>
    </submittedName>
</protein>